<keyword evidence="3" id="KW-1185">Reference proteome</keyword>
<dbReference type="RefSeq" id="WP_178933807.1">
    <property type="nucleotide sequence ID" value="NZ_JACBAZ010000007.1"/>
</dbReference>
<name>A0A851GJ16_9BACT</name>
<dbReference type="SUPFAM" id="SSF53474">
    <property type="entry name" value="alpha/beta-Hydrolases"/>
    <property type="match status" value="1"/>
</dbReference>
<feature type="domain" description="DUF676" evidence="1">
    <location>
        <begin position="324"/>
        <end position="543"/>
    </location>
</feature>
<dbReference type="Gene3D" id="3.40.50.1820">
    <property type="entry name" value="alpha/beta hydrolase"/>
    <property type="match status" value="1"/>
</dbReference>
<dbReference type="AlphaFoldDB" id="A0A851GJ16"/>
<dbReference type="EMBL" id="JACBAZ010000007">
    <property type="protein sequence ID" value="NWK56972.1"/>
    <property type="molecule type" value="Genomic_DNA"/>
</dbReference>
<evidence type="ECO:0000259" key="1">
    <source>
        <dbReference type="Pfam" id="PF05057"/>
    </source>
</evidence>
<protein>
    <recommendedName>
        <fullName evidence="1">DUF676 domain-containing protein</fullName>
    </recommendedName>
</protein>
<dbReference type="InterPro" id="IPR007751">
    <property type="entry name" value="DUF676_lipase-like"/>
</dbReference>
<dbReference type="Pfam" id="PF05057">
    <property type="entry name" value="DUF676"/>
    <property type="match status" value="1"/>
</dbReference>
<evidence type="ECO:0000313" key="2">
    <source>
        <dbReference type="EMBL" id="NWK56972.1"/>
    </source>
</evidence>
<gene>
    <name evidence="2" type="ORF">HW115_15220</name>
</gene>
<proteinExistence type="predicted"/>
<dbReference type="Proteomes" id="UP000557872">
    <property type="component" value="Unassembled WGS sequence"/>
</dbReference>
<reference evidence="2 3" key="1">
    <citation type="submission" date="2020-07" db="EMBL/GenBank/DDBJ databases">
        <title>Roseicoccus Jingziensis gen. nov., sp. nov., isolated from coastal seawater.</title>
        <authorList>
            <person name="Feng X."/>
        </authorList>
    </citation>
    <scope>NUCLEOTIDE SEQUENCE [LARGE SCALE GENOMIC DNA]</scope>
    <source>
        <strain evidence="2 3">N1E253</strain>
    </source>
</reference>
<dbReference type="InterPro" id="IPR029058">
    <property type="entry name" value="AB_hydrolase_fold"/>
</dbReference>
<comment type="caution">
    <text evidence="2">The sequence shown here is derived from an EMBL/GenBank/DDBJ whole genome shotgun (WGS) entry which is preliminary data.</text>
</comment>
<sequence length="609" mass="67945">MATLRKITIYHLTLIILPLCLLVESCVPKPYFKSSGRSQAYHDSSGSTLNRAWISRTSRQTLRHIRARKDQTPQSDSEHIALAEEAVHLAKKSRTKSPEQSTLHYLQAVEFLWPVIRTTPYPASGYLDSRHKRKLLAHQLYIHSVGQIAMFACRAVKSQNKASPIQVGDKQIQINTSTPHSLHPDRFDSILPLDTLSYGNVGKYHHRQMGLGAAAVGRQSRTPHRLQSNPYIPTNGLDTPINITVDVPAPGKPRLTITDLLQTQYSHITGTSRLLSADYSAPIAAVASTESSFMGLSLALNPEQANAQMGLFAIGLQDPNKIPVIFVHGLISQPSTWTTATNHLMADPLIRENYQFYYYLYQTGQNPIISGAQFRRTLIDFYQNQDHHPGNQLDRTVLIGHSMGGLLSSMQSRTFDNKLLDLLYIEKPTGYSKDSAYGQTKILIEHPTLKQIERTIFVATPHLGSGIADNWIGQVGSSLVKLPQSMSSLQLDVFSDNMTEFGRALVGNAESPNSVNYLKSHNPALTLISKQPFNKRITYHSIMGNRGLHQNHPQKSSDGVVPYWSSHLKGADSEILVPSLHDAQLHPEAHREMTRILHLHLAKKKHVKP</sequence>
<accession>A0A851GJ16</accession>
<evidence type="ECO:0000313" key="3">
    <source>
        <dbReference type="Proteomes" id="UP000557872"/>
    </source>
</evidence>
<organism evidence="2 3">
    <name type="scientific">Oceaniferula marina</name>
    <dbReference type="NCBI Taxonomy" id="2748318"/>
    <lineage>
        <taxon>Bacteria</taxon>
        <taxon>Pseudomonadati</taxon>
        <taxon>Verrucomicrobiota</taxon>
        <taxon>Verrucomicrobiia</taxon>
        <taxon>Verrucomicrobiales</taxon>
        <taxon>Verrucomicrobiaceae</taxon>
        <taxon>Oceaniferula</taxon>
    </lineage>
</organism>